<dbReference type="Gene3D" id="3.30.470.20">
    <property type="entry name" value="ATP-grasp fold, B domain"/>
    <property type="match status" value="1"/>
</dbReference>
<feature type="domain" description="PEP-utilising enzyme mobile" evidence="1">
    <location>
        <begin position="803"/>
        <end position="873"/>
    </location>
</feature>
<dbReference type="InterPro" id="IPR036637">
    <property type="entry name" value="Phosphohistidine_dom_sf"/>
</dbReference>
<sequence>MVDRTVRGFQDISRKDVAEAGGKAANLGELTRAGIPVPPGFVLTTGAYRRFVETAGIRDRLLDAVRGLDPDDTEAADRASAEVGALFAGAEIPDDLRAALLSARETLGEAPVAVRSSATAEDLEDASFAGQQQTYLHVTGDDALLRAVRDCWASLWSARALAYRARRGIDPGDVALAVVVQEMVPADSAGVMFTANPQNGRRSETLISAAWGLGEAVVSGQVDTDDLVVDTLRRRVASRSTADKKVMVVPAARAGGTGTGGVPVDGGTRTVPVGPDERRAPVLEDAAVLDLAAWGARITEHFGAPQDVEWARAGTGFVITQARPIVGLPAPAGPAPTSWPVPRRHAGYFRASIVEQMPDPLTPLFADFTAAHVIEQMIATVTDASGSRVFRDKGVEFTTINGYAYYGYTNAAMAGMTARSGLLVPRLLHGGVGGPRYWRTTALPRYRRVVEEESGADARSSGAVALLESVERLVSAGFAYYTSVQTVIPPVVIAESALTAFCRRVARSGDPRPETLLFGFESEPIRAEQSLYDLAAWAREHASLASALEASDAVPDESPEGVDEDVWAQWRERFAAHLAAHGHATYTLDLAQPVAADTPELLWDVLRMYLRGDGTDPRERREKAARDREEGVARISAHLSSPLRRVFERLLRRAQELAPAREDALAGIGLGWPAARRALREIGRRLVAAGVIAQADDVFWLRRDELLDLARALDGGAESLPTRAGIADDRRVIWRGQKLATPPQLLPERSIWHGFDRWMPSVGEGGGGTEEEGVVLTGIGGSGGTVTAPVHVLFGPGEFRDFRPGEILVAAITTPAWTPLFAMAAGVTTDVGGPLSHSSIVAREYGIPAVLGTGTATHRLRTGQRVRIDGGAGTVRVVEEGEGQE</sequence>
<dbReference type="RefSeq" id="WP_200501969.1">
    <property type="nucleotide sequence ID" value="NZ_JAEDAJ010000003.1"/>
</dbReference>
<dbReference type="SUPFAM" id="SSF52009">
    <property type="entry name" value="Phosphohistidine domain"/>
    <property type="match status" value="1"/>
</dbReference>
<dbReference type="InterPro" id="IPR008279">
    <property type="entry name" value="PEP-util_enz_mobile_dom"/>
</dbReference>
<dbReference type="Gene3D" id="3.50.30.10">
    <property type="entry name" value="Phosphohistidine domain"/>
    <property type="match status" value="1"/>
</dbReference>
<accession>A0ABS1B9L6</accession>
<reference evidence="3 4" key="1">
    <citation type="submission" date="2020-12" db="EMBL/GenBank/DDBJ databases">
        <title>Brachybacterium sp. MASK1Z-5, whole genome shotgun sequence.</title>
        <authorList>
            <person name="Tuo L."/>
        </authorList>
    </citation>
    <scope>NUCLEOTIDE SEQUENCE [LARGE SCALE GENOMIC DNA]</scope>
    <source>
        <strain evidence="3 4">MASK1Z-5</strain>
    </source>
</reference>
<feature type="domain" description="Pyruvate phosphate dikinase AMP/ATP-binding" evidence="2">
    <location>
        <begin position="19"/>
        <end position="325"/>
    </location>
</feature>
<dbReference type="InterPro" id="IPR051549">
    <property type="entry name" value="PEP_Utilizing_Enz"/>
</dbReference>
<organism evidence="3 4">
    <name type="scientific">Brachybacterium halotolerans</name>
    <dbReference type="NCBI Taxonomy" id="2795215"/>
    <lineage>
        <taxon>Bacteria</taxon>
        <taxon>Bacillati</taxon>
        <taxon>Actinomycetota</taxon>
        <taxon>Actinomycetes</taxon>
        <taxon>Micrococcales</taxon>
        <taxon>Dermabacteraceae</taxon>
        <taxon>Brachybacterium</taxon>
    </lineage>
</organism>
<proteinExistence type="predicted"/>
<dbReference type="SUPFAM" id="SSF56059">
    <property type="entry name" value="Glutathione synthetase ATP-binding domain-like"/>
    <property type="match status" value="1"/>
</dbReference>
<dbReference type="Gene3D" id="3.30.1490.20">
    <property type="entry name" value="ATP-grasp fold, A domain"/>
    <property type="match status" value="1"/>
</dbReference>
<comment type="caution">
    <text evidence="3">The sequence shown here is derived from an EMBL/GenBank/DDBJ whole genome shotgun (WGS) entry which is preliminary data.</text>
</comment>
<gene>
    <name evidence="3" type="ORF">I8D64_08025</name>
</gene>
<dbReference type="Pfam" id="PF01326">
    <property type="entry name" value="PPDK_N"/>
    <property type="match status" value="1"/>
</dbReference>
<name>A0ABS1B9L6_9MICO</name>
<evidence type="ECO:0000259" key="2">
    <source>
        <dbReference type="Pfam" id="PF01326"/>
    </source>
</evidence>
<dbReference type="PANTHER" id="PTHR43615">
    <property type="entry name" value="PHOSPHOENOLPYRUVATE SYNTHASE-RELATED"/>
    <property type="match status" value="1"/>
</dbReference>
<dbReference type="InterPro" id="IPR002192">
    <property type="entry name" value="PPDK_AMP/ATP-bd"/>
</dbReference>
<dbReference type="Pfam" id="PF00391">
    <property type="entry name" value="PEP-utilizers"/>
    <property type="match status" value="1"/>
</dbReference>
<evidence type="ECO:0000313" key="4">
    <source>
        <dbReference type="Proteomes" id="UP000612352"/>
    </source>
</evidence>
<dbReference type="EMBL" id="JAEDAJ010000003">
    <property type="protein sequence ID" value="MBK0331348.1"/>
    <property type="molecule type" value="Genomic_DNA"/>
</dbReference>
<keyword evidence="4" id="KW-1185">Reference proteome</keyword>
<dbReference type="InterPro" id="IPR013815">
    <property type="entry name" value="ATP_grasp_subdomain_1"/>
</dbReference>
<dbReference type="PANTHER" id="PTHR43615:SF1">
    <property type="entry name" value="PPDK_N DOMAIN-CONTAINING PROTEIN"/>
    <property type="match status" value="1"/>
</dbReference>
<evidence type="ECO:0000259" key="1">
    <source>
        <dbReference type="Pfam" id="PF00391"/>
    </source>
</evidence>
<protein>
    <submittedName>
        <fullName evidence="3">Phosphoenolpyruvate synthase</fullName>
    </submittedName>
</protein>
<dbReference type="Proteomes" id="UP000612352">
    <property type="component" value="Unassembled WGS sequence"/>
</dbReference>
<evidence type="ECO:0000313" key="3">
    <source>
        <dbReference type="EMBL" id="MBK0331348.1"/>
    </source>
</evidence>